<feature type="transmembrane region" description="Helical" evidence="1">
    <location>
        <begin position="40"/>
        <end position="62"/>
    </location>
</feature>
<keyword evidence="1" id="KW-1133">Transmembrane helix</keyword>
<keyword evidence="1" id="KW-0472">Membrane</keyword>
<organism evidence="2 3">
    <name type="scientific">Candidatus Roizmanbacteria bacterium RIFOXYD1_FULL_38_12</name>
    <dbReference type="NCBI Taxonomy" id="1802093"/>
    <lineage>
        <taxon>Bacteria</taxon>
        <taxon>Candidatus Roizmaniibacteriota</taxon>
    </lineage>
</organism>
<sequence>MNDLKTSHKLFHSFCIRPTTRFDSQSKTEEVLLVIRAHPIILIPTFINSLALFFILFFLNFFLPSFLTITQILFINLMFLVFLGNYLWFGFLNWYFNVGIITNERVVDVDYSVVLYKEITYTLLSHVQDVTAKSGGFLESLFNFGNLFVQTAGTETNTEFLNIPHPSGVAKIINTLIQNEKHIHG</sequence>
<gene>
    <name evidence="2" type="ORF">A3K52_05890</name>
</gene>
<dbReference type="EMBL" id="MGBR01000001">
    <property type="protein sequence ID" value="OGK74264.1"/>
    <property type="molecule type" value="Genomic_DNA"/>
</dbReference>
<accession>A0A1F7L2K4</accession>
<evidence type="ECO:0008006" key="4">
    <source>
        <dbReference type="Google" id="ProtNLM"/>
    </source>
</evidence>
<comment type="caution">
    <text evidence="2">The sequence shown here is derived from an EMBL/GenBank/DDBJ whole genome shotgun (WGS) entry which is preliminary data.</text>
</comment>
<feature type="transmembrane region" description="Helical" evidence="1">
    <location>
        <begin position="74"/>
        <end position="96"/>
    </location>
</feature>
<dbReference type="Proteomes" id="UP000177050">
    <property type="component" value="Unassembled WGS sequence"/>
</dbReference>
<protein>
    <recommendedName>
        <fullName evidence="4">DUF304 domain-containing protein</fullName>
    </recommendedName>
</protein>
<evidence type="ECO:0000256" key="1">
    <source>
        <dbReference type="SAM" id="Phobius"/>
    </source>
</evidence>
<reference evidence="2 3" key="1">
    <citation type="journal article" date="2016" name="Nat. Commun.">
        <title>Thousands of microbial genomes shed light on interconnected biogeochemical processes in an aquifer system.</title>
        <authorList>
            <person name="Anantharaman K."/>
            <person name="Brown C.T."/>
            <person name="Hug L.A."/>
            <person name="Sharon I."/>
            <person name="Castelle C.J."/>
            <person name="Probst A.J."/>
            <person name="Thomas B.C."/>
            <person name="Singh A."/>
            <person name="Wilkins M.J."/>
            <person name="Karaoz U."/>
            <person name="Brodie E.L."/>
            <person name="Williams K.H."/>
            <person name="Hubbard S.S."/>
            <person name="Banfield J.F."/>
        </authorList>
    </citation>
    <scope>NUCLEOTIDE SEQUENCE [LARGE SCALE GENOMIC DNA]</scope>
</reference>
<proteinExistence type="predicted"/>
<name>A0A1F7L2K4_9BACT</name>
<dbReference type="AlphaFoldDB" id="A0A1F7L2K4"/>
<evidence type="ECO:0000313" key="2">
    <source>
        <dbReference type="EMBL" id="OGK74264.1"/>
    </source>
</evidence>
<keyword evidence="1" id="KW-0812">Transmembrane</keyword>
<evidence type="ECO:0000313" key="3">
    <source>
        <dbReference type="Proteomes" id="UP000177050"/>
    </source>
</evidence>